<proteinExistence type="inferred from homology"/>
<dbReference type="InterPro" id="IPR036085">
    <property type="entry name" value="PAZ_dom_sf"/>
</dbReference>
<dbReference type="InterPro" id="IPR032474">
    <property type="entry name" value="Argonaute_N"/>
</dbReference>
<dbReference type="InterPro" id="IPR003100">
    <property type="entry name" value="PAZ_dom"/>
</dbReference>
<dbReference type="InterPro" id="IPR032472">
    <property type="entry name" value="ArgoL2"/>
</dbReference>
<evidence type="ECO:0000256" key="4">
    <source>
        <dbReference type="SAM" id="MobiDB-lite"/>
    </source>
</evidence>
<dbReference type="Pfam" id="PF16488">
    <property type="entry name" value="ArgoL2"/>
    <property type="match status" value="1"/>
</dbReference>
<feature type="domain" description="PAZ" evidence="5">
    <location>
        <begin position="267"/>
        <end position="381"/>
    </location>
</feature>
<dbReference type="GO" id="GO:0031047">
    <property type="term" value="P:regulatory ncRNA-mediated gene silencing"/>
    <property type="evidence" value="ECO:0000318"/>
    <property type="project" value="GO_Central"/>
</dbReference>
<dbReference type="GO" id="GO:0003723">
    <property type="term" value="F:RNA binding"/>
    <property type="evidence" value="ECO:0000318"/>
    <property type="project" value="GO_Central"/>
</dbReference>
<comment type="function">
    <text evidence="3">Probably involved in the RNA silencing pathway. May bind to short RNAs such as microRNAs (miRNAs) or short interfering RNAs (siRNAs), and represses the translation of mRNAs which are complementary to them.</text>
</comment>
<dbReference type="InterPro" id="IPR045246">
    <property type="entry name" value="Piwi_ago-like"/>
</dbReference>
<dbReference type="SUPFAM" id="SSF101690">
    <property type="entry name" value="PAZ domain"/>
    <property type="match status" value="1"/>
</dbReference>
<dbReference type="Pfam" id="PF02171">
    <property type="entry name" value="Piwi"/>
    <property type="match status" value="1"/>
</dbReference>
<accession>A0A0K9PLC3</accession>
<feature type="domain" description="Piwi" evidence="6">
    <location>
        <begin position="552"/>
        <end position="861"/>
    </location>
</feature>
<comment type="similarity">
    <text evidence="1">Belongs to the argonaute family. Ago subfamily.</text>
</comment>
<dbReference type="GO" id="GO:0005737">
    <property type="term" value="C:cytoplasm"/>
    <property type="evidence" value="ECO:0000318"/>
    <property type="project" value="GO_Central"/>
</dbReference>
<dbReference type="PROSITE" id="PS50822">
    <property type="entry name" value="PIWI"/>
    <property type="match status" value="1"/>
</dbReference>
<evidence type="ECO:0000313" key="8">
    <source>
        <dbReference type="Proteomes" id="UP000036987"/>
    </source>
</evidence>
<dbReference type="Pfam" id="PF16487">
    <property type="entry name" value="ArgoMid"/>
    <property type="match status" value="1"/>
</dbReference>
<comment type="caution">
    <text evidence="7">The sequence shown here is derived from an EMBL/GenBank/DDBJ whole genome shotgun (WGS) entry which is preliminary data.</text>
</comment>
<dbReference type="Proteomes" id="UP000036987">
    <property type="component" value="Unassembled WGS sequence"/>
</dbReference>
<sequence length="900" mass="101793">MGSPKDFKGGSLSPSLNPSSTMPSEVIPTQLSASDRVPIARPGAGIEGRQILLHSNQFTAKIKSHNVVFYQYNVSIKSDDDHEVGGRGFGWKIMNKLYDTYSSDLAKKAYAYDGEKSLFTVGPLPENQYEFSVFMEYSSARHIRKDFEEGGDYKRAKHIHCVKKFKVVIKYAATFPLSPIIYASEGIETGNTQNTVRILNIILRHQQAKRGCLLVRQSFFNDDRENFIPLGGGVSGCLGFHSSFQTTQSGLILNMDVSTTLVMTPGPVIDFLLANQNIRDPRQIDWAKAKWMLKNMRIKCKHNKLEFKIIGFSEFTCNQQLFSMNVSDEDGQVSMKEITVYDYYTNKRKLELTWSAFLPCLTVGKPKKPIYLPIELCELISLQRYTKALSALQRASLVEKSRKRPEERIRVVADALSENRYDEDPMLSACGISIEKQLVQFNGRVLNPPKLKVGKKEDCIPNNGRWNFNNKTLWNPITIEKWAIVNFSAQCDISHLSRELINCGRKKGIMIERPVTLIEEDSQARKSGPVERVEQMFERVKLKIPGTKPPQFLLCVLPERKICDIYGPWKKKNLHEVGIVTQCIAPKKITDQYLTNVLLKINSKLGGINSLLEIEHLRGIPHVTNVPTLILGMDVSHSPPGRADIPSIAAVVGSRCWPLISRYRACVRSQPSKTEIIESLYKPSLSGEDDDGIIRELMLDFYQSSGQQKPRQIIIFRDGVGESQFNQVLNIELGQIIKAIENLGVETFPRFTVIITQKRHHTKLFRVDSPENVPAGTVVDSMIVHPKNYDFYMCAHSGMMGTSRPTRYQVLLDEIGFKSDDLQKLIHSLSYVYQRSTSAISIVAPVAYAHLAASQISQFVKFNDYYSDTPSGDRQGRDIPPPFQVLPRLHENVESSMFFC</sequence>
<dbReference type="InterPro" id="IPR012337">
    <property type="entry name" value="RNaseH-like_sf"/>
</dbReference>
<evidence type="ECO:0000259" key="6">
    <source>
        <dbReference type="PROSITE" id="PS50822"/>
    </source>
</evidence>
<dbReference type="Gene3D" id="2.170.260.10">
    <property type="entry name" value="paz domain"/>
    <property type="match status" value="1"/>
</dbReference>
<dbReference type="OMA" id="MNDQYYT"/>
<evidence type="ECO:0000259" key="5">
    <source>
        <dbReference type="PROSITE" id="PS50821"/>
    </source>
</evidence>
<dbReference type="Gene3D" id="3.40.50.2300">
    <property type="match status" value="1"/>
</dbReference>
<feature type="compositionally biased region" description="Low complexity" evidence="4">
    <location>
        <begin position="11"/>
        <end position="24"/>
    </location>
</feature>
<dbReference type="CDD" id="cd04657">
    <property type="entry name" value="Piwi_ago-like"/>
    <property type="match status" value="1"/>
</dbReference>
<dbReference type="InterPro" id="IPR003165">
    <property type="entry name" value="Piwi"/>
</dbReference>
<dbReference type="Pfam" id="PF16486">
    <property type="entry name" value="ArgoN"/>
    <property type="match status" value="1"/>
</dbReference>
<dbReference type="EMBL" id="LFYR01000794">
    <property type="protein sequence ID" value="KMZ69032.1"/>
    <property type="molecule type" value="Genomic_DNA"/>
</dbReference>
<dbReference type="Pfam" id="PF08699">
    <property type="entry name" value="ArgoL1"/>
    <property type="match status" value="1"/>
</dbReference>
<dbReference type="InterPro" id="IPR014811">
    <property type="entry name" value="ArgoL1"/>
</dbReference>
<dbReference type="SMART" id="SM00950">
    <property type="entry name" value="Piwi"/>
    <property type="match status" value="1"/>
</dbReference>
<dbReference type="InterPro" id="IPR032473">
    <property type="entry name" value="Argonaute_Mid_dom"/>
</dbReference>
<reference evidence="8" key="1">
    <citation type="journal article" date="2016" name="Nature">
        <title>The genome of the seagrass Zostera marina reveals angiosperm adaptation to the sea.</title>
        <authorList>
            <person name="Olsen J.L."/>
            <person name="Rouze P."/>
            <person name="Verhelst B."/>
            <person name="Lin Y.-C."/>
            <person name="Bayer T."/>
            <person name="Collen J."/>
            <person name="Dattolo E."/>
            <person name="De Paoli E."/>
            <person name="Dittami S."/>
            <person name="Maumus F."/>
            <person name="Michel G."/>
            <person name="Kersting A."/>
            <person name="Lauritano C."/>
            <person name="Lohaus R."/>
            <person name="Toepel M."/>
            <person name="Tonon T."/>
            <person name="Vanneste K."/>
            <person name="Amirebrahimi M."/>
            <person name="Brakel J."/>
            <person name="Bostroem C."/>
            <person name="Chovatia M."/>
            <person name="Grimwood J."/>
            <person name="Jenkins J.W."/>
            <person name="Jueterbock A."/>
            <person name="Mraz A."/>
            <person name="Stam W.T."/>
            <person name="Tice H."/>
            <person name="Bornberg-Bauer E."/>
            <person name="Green P.J."/>
            <person name="Pearson G.A."/>
            <person name="Procaccini G."/>
            <person name="Duarte C.M."/>
            <person name="Schmutz J."/>
            <person name="Reusch T.B.H."/>
            <person name="Van de Peer Y."/>
        </authorList>
    </citation>
    <scope>NUCLEOTIDE SEQUENCE [LARGE SCALE GENOMIC DNA]</scope>
    <source>
        <strain evidence="8">cv. Finnish</strain>
    </source>
</reference>
<name>A0A0K9PLC3_ZOSMR</name>
<keyword evidence="2" id="KW-0943">RNA-mediated gene silencing</keyword>
<keyword evidence="8" id="KW-1185">Reference proteome</keyword>
<protein>
    <submittedName>
        <fullName evidence="7">Protein argonaute 16</fullName>
    </submittedName>
</protein>
<dbReference type="GO" id="GO:0005634">
    <property type="term" value="C:nucleus"/>
    <property type="evidence" value="ECO:0000318"/>
    <property type="project" value="GO_Central"/>
</dbReference>
<dbReference type="FunFam" id="2.170.260.10:FF:000008">
    <property type="entry name" value="Protein argonaute 7"/>
    <property type="match status" value="1"/>
</dbReference>
<dbReference type="PROSITE" id="PS50821">
    <property type="entry name" value="PAZ"/>
    <property type="match status" value="1"/>
</dbReference>
<organism evidence="7 8">
    <name type="scientific">Zostera marina</name>
    <name type="common">Eelgrass</name>
    <dbReference type="NCBI Taxonomy" id="29655"/>
    <lineage>
        <taxon>Eukaryota</taxon>
        <taxon>Viridiplantae</taxon>
        <taxon>Streptophyta</taxon>
        <taxon>Embryophyta</taxon>
        <taxon>Tracheophyta</taxon>
        <taxon>Spermatophyta</taxon>
        <taxon>Magnoliopsida</taxon>
        <taxon>Liliopsida</taxon>
        <taxon>Zosteraceae</taxon>
        <taxon>Zostera</taxon>
    </lineage>
</organism>
<dbReference type="CDD" id="cd02846">
    <property type="entry name" value="PAZ_argonaute_like"/>
    <property type="match status" value="1"/>
</dbReference>
<evidence type="ECO:0000313" key="7">
    <source>
        <dbReference type="EMBL" id="KMZ69032.1"/>
    </source>
</evidence>
<dbReference type="PANTHER" id="PTHR22891">
    <property type="entry name" value="EUKARYOTIC TRANSLATION INITIATION FACTOR 2C"/>
    <property type="match status" value="1"/>
</dbReference>
<feature type="region of interest" description="Disordered" evidence="4">
    <location>
        <begin position="1"/>
        <end position="25"/>
    </location>
</feature>
<evidence type="ECO:0000256" key="3">
    <source>
        <dbReference type="ARBA" id="ARBA00056927"/>
    </source>
</evidence>
<dbReference type="AlphaFoldDB" id="A0A0K9PLC3"/>
<dbReference type="STRING" id="29655.A0A0K9PLC3"/>
<dbReference type="SMART" id="SM01163">
    <property type="entry name" value="DUF1785"/>
    <property type="match status" value="1"/>
</dbReference>
<dbReference type="OrthoDB" id="10252740at2759"/>
<dbReference type="SUPFAM" id="SSF53098">
    <property type="entry name" value="Ribonuclease H-like"/>
    <property type="match status" value="1"/>
</dbReference>
<dbReference type="GO" id="GO:0004521">
    <property type="term" value="F:RNA endonuclease activity"/>
    <property type="evidence" value="ECO:0000318"/>
    <property type="project" value="GO_Central"/>
</dbReference>
<dbReference type="Gene3D" id="3.30.420.10">
    <property type="entry name" value="Ribonuclease H-like superfamily/Ribonuclease H"/>
    <property type="match status" value="1"/>
</dbReference>
<dbReference type="InterPro" id="IPR036397">
    <property type="entry name" value="RNaseH_sf"/>
</dbReference>
<dbReference type="Pfam" id="PF02170">
    <property type="entry name" value="PAZ"/>
    <property type="match status" value="1"/>
</dbReference>
<dbReference type="FunFam" id="3.30.420.10:FF:000091">
    <property type="entry name" value="Protein argonaute 3"/>
    <property type="match status" value="1"/>
</dbReference>
<gene>
    <name evidence="7" type="ORF">ZOSMA_223G00290</name>
</gene>
<evidence type="ECO:0000256" key="1">
    <source>
        <dbReference type="ARBA" id="ARBA00008201"/>
    </source>
</evidence>
<evidence type="ECO:0000256" key="2">
    <source>
        <dbReference type="ARBA" id="ARBA00023158"/>
    </source>
</evidence>